<comment type="cofactor">
    <cofactor evidence="1 11">
        <name>pyridoxal 5'-phosphate</name>
        <dbReference type="ChEBI" id="CHEBI:597326"/>
    </cofactor>
</comment>
<evidence type="ECO:0000313" key="13">
    <source>
        <dbReference type="EMBL" id="PJC82205.1"/>
    </source>
</evidence>
<dbReference type="PIRSF" id="PIRSF005572">
    <property type="entry name" value="NifS"/>
    <property type="match status" value="1"/>
</dbReference>
<keyword evidence="6" id="KW-0479">Metal-binding</keyword>
<evidence type="ECO:0000256" key="7">
    <source>
        <dbReference type="ARBA" id="ARBA00022898"/>
    </source>
</evidence>
<evidence type="ECO:0000256" key="4">
    <source>
        <dbReference type="ARBA" id="ARBA00022679"/>
    </source>
</evidence>
<keyword evidence="9" id="KW-0411">Iron-sulfur</keyword>
<dbReference type="NCBIfam" id="NF002806">
    <property type="entry name" value="PRK02948.1"/>
    <property type="match status" value="1"/>
</dbReference>
<dbReference type="FunFam" id="3.40.640.10:FF:000003">
    <property type="entry name" value="Cysteine desulfurase IscS"/>
    <property type="match status" value="1"/>
</dbReference>
<accession>A0A2M8GNS0</accession>
<evidence type="ECO:0000256" key="3">
    <source>
        <dbReference type="ARBA" id="ARBA00012239"/>
    </source>
</evidence>
<comment type="caution">
    <text evidence="13">The sequence shown here is derived from an EMBL/GenBank/DDBJ whole genome shotgun (WGS) entry which is preliminary data.</text>
</comment>
<dbReference type="InterPro" id="IPR000192">
    <property type="entry name" value="Aminotrans_V_dom"/>
</dbReference>
<dbReference type="PANTHER" id="PTHR11601:SF34">
    <property type="entry name" value="CYSTEINE DESULFURASE"/>
    <property type="match status" value="1"/>
</dbReference>
<dbReference type="EMBL" id="PFQK01000018">
    <property type="protein sequence ID" value="PJC82205.1"/>
    <property type="molecule type" value="Genomic_DNA"/>
</dbReference>
<dbReference type="Gene3D" id="1.10.260.50">
    <property type="match status" value="1"/>
</dbReference>
<dbReference type="InterPro" id="IPR016454">
    <property type="entry name" value="Cysteine_dSase"/>
</dbReference>
<comment type="similarity">
    <text evidence="2">Belongs to the class-V pyridoxal-phosphate-dependent aminotransferase family. NifS/IscS subfamily.</text>
</comment>
<keyword evidence="5" id="KW-0001">2Fe-2S</keyword>
<dbReference type="PANTHER" id="PTHR11601">
    <property type="entry name" value="CYSTEINE DESULFURYLASE FAMILY MEMBER"/>
    <property type="match status" value="1"/>
</dbReference>
<dbReference type="InterPro" id="IPR020578">
    <property type="entry name" value="Aminotrans_V_PyrdxlP_BS"/>
</dbReference>
<dbReference type="PROSITE" id="PS00595">
    <property type="entry name" value="AA_TRANSFER_CLASS_5"/>
    <property type="match status" value="1"/>
</dbReference>
<sequence length="388" mass="43083">MVKKVYLDYAATTPVDPRVIKAMMPYFAKKYGNTMSLHVFGREASQAIENSRKIVADYINAKPEEIYFTSSATESNNLALKGVAFANRQRKKHLIVSRVEHDCVLESSRWLRNQGFEVDYLSVDKHGLVDVNKLKKLIKKETLLVSVIHGNNEVGTIQDIANIGKLCQKKGVYFHTDVAQSLGKVKINVSTMNIDLLTASSHKIYGPKGAACLYVRNGVIIEPIIHGGGHERGLRSSTSNVAAIAGFAKAVEILKDKGDKENKRITYLRDYLIEKILKKIQDTQLNGDKFKRLSNNINISFFGVEGESLLLELDHYGIAVSTGSACSSKTLEPSHVLLALGLSPAEAHGSLRISLGRWTTKTDIEYFINILVKSVKKLRKISPAYVLH</sequence>
<evidence type="ECO:0000256" key="5">
    <source>
        <dbReference type="ARBA" id="ARBA00022714"/>
    </source>
</evidence>
<protein>
    <recommendedName>
        <fullName evidence="3">cysteine desulfurase</fullName>
        <ecNumber evidence="3">2.8.1.7</ecNumber>
    </recommendedName>
</protein>
<evidence type="ECO:0000256" key="9">
    <source>
        <dbReference type="ARBA" id="ARBA00023014"/>
    </source>
</evidence>
<proteinExistence type="inferred from homology"/>
<feature type="domain" description="Aminotransferase class V" evidence="12">
    <location>
        <begin position="5"/>
        <end position="367"/>
    </location>
</feature>
<keyword evidence="7" id="KW-0663">Pyridoxal phosphate</keyword>
<gene>
    <name evidence="13" type="ORF">CO007_00705</name>
</gene>
<dbReference type="Proteomes" id="UP000229370">
    <property type="component" value="Unassembled WGS sequence"/>
</dbReference>
<evidence type="ECO:0000256" key="10">
    <source>
        <dbReference type="ARBA" id="ARBA00050776"/>
    </source>
</evidence>
<evidence type="ECO:0000259" key="12">
    <source>
        <dbReference type="Pfam" id="PF00266"/>
    </source>
</evidence>
<dbReference type="Pfam" id="PF00266">
    <property type="entry name" value="Aminotran_5"/>
    <property type="match status" value="1"/>
</dbReference>
<keyword evidence="4" id="KW-0808">Transferase</keyword>
<dbReference type="GO" id="GO:0046872">
    <property type="term" value="F:metal ion binding"/>
    <property type="evidence" value="ECO:0007669"/>
    <property type="project" value="UniProtKB-KW"/>
</dbReference>
<dbReference type="InterPro" id="IPR015421">
    <property type="entry name" value="PyrdxlP-dep_Trfase_major"/>
</dbReference>
<evidence type="ECO:0000256" key="6">
    <source>
        <dbReference type="ARBA" id="ARBA00022723"/>
    </source>
</evidence>
<evidence type="ECO:0000256" key="2">
    <source>
        <dbReference type="ARBA" id="ARBA00006490"/>
    </source>
</evidence>
<dbReference type="Gene3D" id="3.40.640.10">
    <property type="entry name" value="Type I PLP-dependent aspartate aminotransferase-like (Major domain)"/>
    <property type="match status" value="1"/>
</dbReference>
<dbReference type="Gene3D" id="3.90.1150.10">
    <property type="entry name" value="Aspartate Aminotransferase, domain 1"/>
    <property type="match status" value="1"/>
</dbReference>
<dbReference type="AlphaFoldDB" id="A0A2M8GNS0"/>
<dbReference type="EC" id="2.8.1.7" evidence="3"/>
<organism evidence="13 14">
    <name type="scientific">Candidatus Roizmanbacteria bacterium CG_4_8_14_3_um_filter_36_10</name>
    <dbReference type="NCBI Taxonomy" id="1974834"/>
    <lineage>
        <taxon>Bacteria</taxon>
        <taxon>Candidatus Roizmaniibacteriota</taxon>
    </lineage>
</organism>
<evidence type="ECO:0000256" key="8">
    <source>
        <dbReference type="ARBA" id="ARBA00023004"/>
    </source>
</evidence>
<comment type="catalytic activity">
    <reaction evidence="10">
        <text>(sulfur carrier)-H + L-cysteine = (sulfur carrier)-SH + L-alanine</text>
        <dbReference type="Rhea" id="RHEA:43892"/>
        <dbReference type="Rhea" id="RHEA-COMP:14737"/>
        <dbReference type="Rhea" id="RHEA-COMP:14739"/>
        <dbReference type="ChEBI" id="CHEBI:29917"/>
        <dbReference type="ChEBI" id="CHEBI:35235"/>
        <dbReference type="ChEBI" id="CHEBI:57972"/>
        <dbReference type="ChEBI" id="CHEBI:64428"/>
        <dbReference type="EC" id="2.8.1.7"/>
    </reaction>
</comment>
<evidence type="ECO:0000313" key="14">
    <source>
        <dbReference type="Proteomes" id="UP000229370"/>
    </source>
</evidence>
<keyword evidence="8" id="KW-0408">Iron</keyword>
<dbReference type="SUPFAM" id="SSF53383">
    <property type="entry name" value="PLP-dependent transferases"/>
    <property type="match status" value="1"/>
</dbReference>
<dbReference type="InterPro" id="IPR015422">
    <property type="entry name" value="PyrdxlP-dep_Trfase_small"/>
</dbReference>
<dbReference type="GO" id="GO:0031071">
    <property type="term" value="F:cysteine desulfurase activity"/>
    <property type="evidence" value="ECO:0007669"/>
    <property type="project" value="UniProtKB-EC"/>
</dbReference>
<dbReference type="InterPro" id="IPR015424">
    <property type="entry name" value="PyrdxlP-dep_Trfase"/>
</dbReference>
<name>A0A2M8GNS0_9BACT</name>
<dbReference type="GO" id="GO:0051537">
    <property type="term" value="F:2 iron, 2 sulfur cluster binding"/>
    <property type="evidence" value="ECO:0007669"/>
    <property type="project" value="UniProtKB-KW"/>
</dbReference>
<evidence type="ECO:0000256" key="11">
    <source>
        <dbReference type="RuleBase" id="RU004504"/>
    </source>
</evidence>
<evidence type="ECO:0000256" key="1">
    <source>
        <dbReference type="ARBA" id="ARBA00001933"/>
    </source>
</evidence>
<reference evidence="14" key="1">
    <citation type="submission" date="2017-09" db="EMBL/GenBank/DDBJ databases">
        <title>Depth-based differentiation of microbial function through sediment-hosted aquifers and enrichment of novel symbionts in the deep terrestrial subsurface.</title>
        <authorList>
            <person name="Probst A.J."/>
            <person name="Ladd B."/>
            <person name="Jarett J.K."/>
            <person name="Geller-Mcgrath D.E."/>
            <person name="Sieber C.M.K."/>
            <person name="Emerson J.B."/>
            <person name="Anantharaman K."/>
            <person name="Thomas B.C."/>
            <person name="Malmstrom R."/>
            <person name="Stieglmeier M."/>
            <person name="Klingl A."/>
            <person name="Woyke T."/>
            <person name="Ryan C.M."/>
            <person name="Banfield J.F."/>
        </authorList>
    </citation>
    <scope>NUCLEOTIDE SEQUENCE [LARGE SCALE GENOMIC DNA]</scope>
</reference>